<dbReference type="PANTHER" id="PTHR33710:SF71">
    <property type="entry name" value="ENDONUCLEASE_EXONUCLEASE_PHOSPHATASE DOMAIN-CONTAINING PROTEIN"/>
    <property type="match status" value="1"/>
</dbReference>
<comment type="caution">
    <text evidence="2">The sequence shown here is derived from an EMBL/GenBank/DDBJ whole genome shotgun (WGS) entry which is preliminary data.</text>
</comment>
<dbReference type="SUPFAM" id="SSF56219">
    <property type="entry name" value="DNase I-like"/>
    <property type="match status" value="1"/>
</dbReference>
<evidence type="ECO:0000256" key="1">
    <source>
        <dbReference type="SAM" id="MobiDB-lite"/>
    </source>
</evidence>
<organism evidence="2 3">
    <name type="scientific">Coptis chinensis</name>
    <dbReference type="NCBI Taxonomy" id="261450"/>
    <lineage>
        <taxon>Eukaryota</taxon>
        <taxon>Viridiplantae</taxon>
        <taxon>Streptophyta</taxon>
        <taxon>Embryophyta</taxon>
        <taxon>Tracheophyta</taxon>
        <taxon>Spermatophyta</taxon>
        <taxon>Magnoliopsida</taxon>
        <taxon>Ranunculales</taxon>
        <taxon>Ranunculaceae</taxon>
        <taxon>Coptidoideae</taxon>
        <taxon>Coptis</taxon>
    </lineage>
</organism>
<reference evidence="2 3" key="1">
    <citation type="submission" date="2020-10" db="EMBL/GenBank/DDBJ databases">
        <title>The Coptis chinensis genome and diversification of protoberbering-type alkaloids.</title>
        <authorList>
            <person name="Wang B."/>
            <person name="Shu S."/>
            <person name="Song C."/>
            <person name="Liu Y."/>
        </authorList>
    </citation>
    <scope>NUCLEOTIDE SEQUENCE [LARGE SCALE GENOMIC DNA]</scope>
    <source>
        <strain evidence="2">HL-2020</strain>
        <tissue evidence="2">Leaf</tissue>
    </source>
</reference>
<name>A0A835I2C5_9MAGN</name>
<gene>
    <name evidence="2" type="ORF">IFM89_010865</name>
</gene>
<dbReference type="Proteomes" id="UP000631114">
    <property type="component" value="Unassembled WGS sequence"/>
</dbReference>
<evidence type="ECO:0000313" key="2">
    <source>
        <dbReference type="EMBL" id="KAF9608733.1"/>
    </source>
</evidence>
<keyword evidence="3" id="KW-1185">Reference proteome</keyword>
<protein>
    <submittedName>
        <fullName evidence="2">Uncharacterized protein</fullName>
    </submittedName>
</protein>
<proteinExistence type="predicted"/>
<dbReference type="Gene3D" id="3.60.10.10">
    <property type="entry name" value="Endonuclease/exonuclease/phosphatase"/>
    <property type="match status" value="1"/>
</dbReference>
<feature type="region of interest" description="Disordered" evidence="1">
    <location>
        <begin position="86"/>
        <end position="109"/>
    </location>
</feature>
<dbReference type="EMBL" id="JADFTS010000004">
    <property type="protein sequence ID" value="KAF9608733.1"/>
    <property type="molecule type" value="Genomic_DNA"/>
</dbReference>
<evidence type="ECO:0000313" key="3">
    <source>
        <dbReference type="Proteomes" id="UP000631114"/>
    </source>
</evidence>
<dbReference type="PANTHER" id="PTHR33710">
    <property type="entry name" value="BNAC02G09200D PROTEIN"/>
    <property type="match status" value="1"/>
</dbReference>
<accession>A0A835I2C5</accession>
<sequence>MRVQQLEGRKYGIGNVEVLTPECKGSKNALHHQRGQWCCNQTSVLGENDQNDRRICAKFWKYSTEDREARRKTPVHDDHEVATVQPNILQKTSAGKGKRNQSVKGSGLPSQGLSGGLWILWERSVVVEVIMSESWFIHCKLSVKVNGVNECFLLSCVYGNSKSFIRRLQWPVFTMFKLTNDESWLLMGDFNEITCQEEKCGGKLFNYSKVRTFLDMMDDCELLDLGFVGSIYTWTNRQNGRHRIWERIDRMMANEVWRSRFSDCRVLHEVPTSSDHKFLILKLIQDGVNVR</sequence>
<dbReference type="InterPro" id="IPR036691">
    <property type="entry name" value="Endo/exonu/phosph_ase_sf"/>
</dbReference>
<dbReference type="AlphaFoldDB" id="A0A835I2C5"/>